<protein>
    <submittedName>
        <fullName evidence="2">Transcriptional regulator, TetR family</fullName>
    </submittedName>
</protein>
<dbReference type="Proteomes" id="UP000184533">
    <property type="component" value="Unassembled WGS sequence"/>
</dbReference>
<evidence type="ECO:0000313" key="3">
    <source>
        <dbReference type="Proteomes" id="UP000033608"/>
    </source>
</evidence>
<dbReference type="SUPFAM" id="SSF46689">
    <property type="entry name" value="Homeodomain-like"/>
    <property type="match status" value="1"/>
</dbReference>
<evidence type="ECO:0000313" key="2">
    <source>
        <dbReference type="EMBL" id="SHF73132.1"/>
    </source>
</evidence>
<gene>
    <name evidence="2" type="ORF">SAMN02745223_03425</name>
    <name evidence="1" type="ORF">VW29_19805</name>
</gene>
<sequence>MALARGHLSAPAGRGASWRDLAAACKVSVSTMNHYFSSRGELIAAIMRHAEQEGAPYLVMASTPSGEFQASISALATMISRGFEHGVLPLQVIGLAEGFADRQIGDAYLGHHLEPVLGAIASRLEAHMDAGAMRRCNARFAAIELLSPLLVVHLHQQALGGHRTYPMAIQDFLEQHTRSFVQGHAPQAPGNAEGRRGP</sequence>
<dbReference type="InterPro" id="IPR009057">
    <property type="entry name" value="Homeodomain-like_sf"/>
</dbReference>
<accession>A0A0F5L1M7</accession>
<dbReference type="EMBL" id="LAJF01000152">
    <property type="protein sequence ID" value="KKB76326.1"/>
    <property type="molecule type" value="Genomic_DNA"/>
</dbReference>
<dbReference type="EMBL" id="FQVC01000012">
    <property type="protein sequence ID" value="SHF73132.1"/>
    <property type="molecule type" value="Genomic_DNA"/>
</dbReference>
<dbReference type="Proteomes" id="UP000033608">
    <property type="component" value="Unassembled WGS sequence"/>
</dbReference>
<dbReference type="PATRIC" id="fig|1121477.3.peg.742"/>
<keyword evidence="3" id="KW-1185">Reference proteome</keyword>
<dbReference type="SUPFAM" id="SSF48498">
    <property type="entry name" value="Tetracyclin repressor-like, C-terminal domain"/>
    <property type="match status" value="1"/>
</dbReference>
<dbReference type="RefSeq" id="WP_046137022.1">
    <property type="nucleotide sequence ID" value="NZ_FQVC01000012.1"/>
</dbReference>
<evidence type="ECO:0000313" key="1">
    <source>
        <dbReference type="EMBL" id="KKB76326.1"/>
    </source>
</evidence>
<dbReference type="STRING" id="1121477.SAMN02745223_03425"/>
<dbReference type="OrthoDB" id="7914379at2"/>
<organism evidence="1 3">
    <name type="scientific">Devosia limi DSM 17137</name>
    <dbReference type="NCBI Taxonomy" id="1121477"/>
    <lineage>
        <taxon>Bacteria</taxon>
        <taxon>Pseudomonadati</taxon>
        <taxon>Pseudomonadota</taxon>
        <taxon>Alphaproteobacteria</taxon>
        <taxon>Hyphomicrobiales</taxon>
        <taxon>Devosiaceae</taxon>
        <taxon>Devosia</taxon>
    </lineage>
</organism>
<dbReference type="Gene3D" id="1.10.357.10">
    <property type="entry name" value="Tetracycline Repressor, domain 2"/>
    <property type="match status" value="1"/>
</dbReference>
<proteinExistence type="predicted"/>
<dbReference type="AlphaFoldDB" id="A0A0F5L1M7"/>
<reference evidence="1 3" key="1">
    <citation type="submission" date="2015-03" db="EMBL/GenBank/DDBJ databases">
        <authorList>
            <person name="Hassan Y.I."/>
            <person name="Lepp D."/>
            <person name="Zhou T."/>
        </authorList>
    </citation>
    <scope>NUCLEOTIDE SEQUENCE [LARGE SCALE GENOMIC DNA]</scope>
    <source>
        <strain evidence="1 3">DSM 17137</strain>
    </source>
</reference>
<reference evidence="2 4" key="2">
    <citation type="submission" date="2016-11" db="EMBL/GenBank/DDBJ databases">
        <authorList>
            <person name="Jaros S."/>
            <person name="Januszkiewicz K."/>
            <person name="Wedrychowicz H."/>
        </authorList>
    </citation>
    <scope>NUCLEOTIDE SEQUENCE [LARGE SCALE GENOMIC DNA]</scope>
    <source>
        <strain evidence="2 4">DSM 17137</strain>
    </source>
</reference>
<evidence type="ECO:0000313" key="4">
    <source>
        <dbReference type="Proteomes" id="UP000184533"/>
    </source>
</evidence>
<name>A0A0F5L1M7_9HYPH</name>
<dbReference type="InterPro" id="IPR036271">
    <property type="entry name" value="Tet_transcr_reg_TetR-rel_C_sf"/>
</dbReference>